<feature type="domain" description="Cytochrome c" evidence="7">
    <location>
        <begin position="167"/>
        <end position="299"/>
    </location>
</feature>
<keyword evidence="2 4" id="KW-0479">Metal-binding</keyword>
<keyword evidence="6" id="KW-0732">Signal</keyword>
<dbReference type="PANTHER" id="PTHR33751:SF1">
    <property type="entry name" value="CBB3-TYPE CYTOCHROME C OXIDASE SUBUNIT FIXP"/>
    <property type="match status" value="1"/>
</dbReference>
<dbReference type="Pfam" id="PF13442">
    <property type="entry name" value="Cytochrome_CBB3"/>
    <property type="match status" value="1"/>
</dbReference>
<comment type="caution">
    <text evidence="8">The sequence shown here is derived from an EMBL/GenBank/DDBJ whole genome shotgun (WGS) entry which is preliminary data.</text>
</comment>
<dbReference type="Gene3D" id="1.10.760.10">
    <property type="entry name" value="Cytochrome c-like domain"/>
    <property type="match status" value="2"/>
</dbReference>
<sequence length="299" mass="31006">MKTRWVAAALSGLLAGSAFWTSAQQPAPAAPPQPKPALQPQQEAPPLQPTTGGFARGQKRAPIDPALAAHGKALYAVSCQACHGPDLRGGDLGGPNLLRSQVTLADQDGELITPIIQGSRQAMGMPNIGLNPEDSKAVAAYIRSVIGQIGSQGKPPGQAKPLNILTGDASAGHAYFDATCAKCHTSAMSLSGIASKITEPKAMQQAWLTGGVRGENSSASIPKATVMASSGVVTTGALVHVDDFLVTLKLSDGSVRSFGRLGDMPKVTIDDPLQAHKNLLPMLTDKQIHDVTAYLVTLK</sequence>
<evidence type="ECO:0000256" key="5">
    <source>
        <dbReference type="SAM" id="MobiDB-lite"/>
    </source>
</evidence>
<name>A0A4Q0SV72_9BACT</name>
<dbReference type="InterPro" id="IPR036909">
    <property type="entry name" value="Cyt_c-like_dom_sf"/>
</dbReference>
<evidence type="ECO:0000256" key="1">
    <source>
        <dbReference type="ARBA" id="ARBA00022617"/>
    </source>
</evidence>
<evidence type="ECO:0000256" key="2">
    <source>
        <dbReference type="ARBA" id="ARBA00022723"/>
    </source>
</evidence>
<reference evidence="9" key="2">
    <citation type="submission" date="2019-02" db="EMBL/GenBank/DDBJ databases">
        <title>Granulicella sibirica sp. nov., a psychrotolerant acidobacterium isolated from an organic soil layer in forested tundra, West Siberia.</title>
        <authorList>
            <person name="Oshkin I.Y."/>
            <person name="Kulichevskaya I.S."/>
            <person name="Rijpstra W.I.C."/>
            <person name="Sinninghe Damste J.S."/>
            <person name="Rakitin A.L."/>
            <person name="Ravin N.V."/>
            <person name="Dedysh S.N."/>
        </authorList>
    </citation>
    <scope>NUCLEOTIDE SEQUENCE [LARGE SCALE GENOMIC DNA]</scope>
    <source>
        <strain evidence="9">AF10</strain>
    </source>
</reference>
<evidence type="ECO:0000256" key="6">
    <source>
        <dbReference type="SAM" id="SignalP"/>
    </source>
</evidence>
<evidence type="ECO:0000256" key="4">
    <source>
        <dbReference type="PROSITE-ProRule" id="PRU00433"/>
    </source>
</evidence>
<dbReference type="PANTHER" id="PTHR33751">
    <property type="entry name" value="CBB3-TYPE CYTOCHROME C OXIDASE SUBUNIT FIXP"/>
    <property type="match status" value="1"/>
</dbReference>
<dbReference type="GO" id="GO:0009055">
    <property type="term" value="F:electron transfer activity"/>
    <property type="evidence" value="ECO:0007669"/>
    <property type="project" value="InterPro"/>
</dbReference>
<accession>A0A4Q0SV72</accession>
<dbReference type="PROSITE" id="PS51007">
    <property type="entry name" value="CYTC"/>
    <property type="match status" value="2"/>
</dbReference>
<evidence type="ECO:0000313" key="9">
    <source>
        <dbReference type="Proteomes" id="UP000289437"/>
    </source>
</evidence>
<dbReference type="InterPro" id="IPR050597">
    <property type="entry name" value="Cytochrome_c_Oxidase_Subunit"/>
</dbReference>
<feature type="chain" id="PRO_5020439218" evidence="6">
    <location>
        <begin position="24"/>
        <end position="299"/>
    </location>
</feature>
<dbReference type="InterPro" id="IPR009056">
    <property type="entry name" value="Cyt_c-like_dom"/>
</dbReference>
<protein>
    <submittedName>
        <fullName evidence="8">Putative cytochrome c, associated with quino(Hemo)protein alcohol dehydrogenase</fullName>
    </submittedName>
</protein>
<keyword evidence="9" id="KW-1185">Reference proteome</keyword>
<dbReference type="Proteomes" id="UP000289437">
    <property type="component" value="Unassembled WGS sequence"/>
</dbReference>
<reference evidence="8 9" key="1">
    <citation type="submission" date="2018-11" db="EMBL/GenBank/DDBJ databases">
        <authorList>
            <person name="Mardanov A.V."/>
            <person name="Ravin N.V."/>
            <person name="Dedysh S.N."/>
        </authorList>
    </citation>
    <scope>NUCLEOTIDE SEQUENCE [LARGE SCALE GENOMIC DNA]</scope>
    <source>
        <strain evidence="8 9">AF10</strain>
    </source>
</reference>
<gene>
    <name evidence="8" type="ORF">GRAN_3761</name>
</gene>
<feature type="compositionally biased region" description="Pro residues" evidence="5">
    <location>
        <begin position="28"/>
        <end position="37"/>
    </location>
</feature>
<feature type="domain" description="Cytochrome c" evidence="7">
    <location>
        <begin position="66"/>
        <end position="146"/>
    </location>
</feature>
<keyword evidence="3 4" id="KW-0408">Iron</keyword>
<dbReference type="RefSeq" id="WP_206662804.1">
    <property type="nucleotide sequence ID" value="NZ_RDSM01000003.1"/>
</dbReference>
<feature type="signal peptide" evidence="6">
    <location>
        <begin position="1"/>
        <end position="23"/>
    </location>
</feature>
<evidence type="ECO:0000313" key="8">
    <source>
        <dbReference type="EMBL" id="RXH54657.1"/>
    </source>
</evidence>
<evidence type="ECO:0000259" key="7">
    <source>
        <dbReference type="PROSITE" id="PS51007"/>
    </source>
</evidence>
<organism evidence="8 9">
    <name type="scientific">Granulicella sibirica</name>
    <dbReference type="NCBI Taxonomy" id="2479048"/>
    <lineage>
        <taxon>Bacteria</taxon>
        <taxon>Pseudomonadati</taxon>
        <taxon>Acidobacteriota</taxon>
        <taxon>Terriglobia</taxon>
        <taxon>Terriglobales</taxon>
        <taxon>Acidobacteriaceae</taxon>
        <taxon>Granulicella</taxon>
    </lineage>
</organism>
<keyword evidence="1 4" id="KW-0349">Heme</keyword>
<dbReference type="SUPFAM" id="SSF46626">
    <property type="entry name" value="Cytochrome c"/>
    <property type="match status" value="2"/>
</dbReference>
<proteinExistence type="predicted"/>
<evidence type="ECO:0000256" key="3">
    <source>
        <dbReference type="ARBA" id="ARBA00023004"/>
    </source>
</evidence>
<dbReference type="EMBL" id="RDSM01000003">
    <property type="protein sequence ID" value="RXH54657.1"/>
    <property type="molecule type" value="Genomic_DNA"/>
</dbReference>
<dbReference type="AlphaFoldDB" id="A0A4Q0SV72"/>
<dbReference type="GO" id="GO:0046872">
    <property type="term" value="F:metal ion binding"/>
    <property type="evidence" value="ECO:0007669"/>
    <property type="project" value="UniProtKB-KW"/>
</dbReference>
<feature type="region of interest" description="Disordered" evidence="5">
    <location>
        <begin position="24"/>
        <end position="58"/>
    </location>
</feature>
<dbReference type="GO" id="GO:0020037">
    <property type="term" value="F:heme binding"/>
    <property type="evidence" value="ECO:0007669"/>
    <property type="project" value="InterPro"/>
</dbReference>